<proteinExistence type="predicted"/>
<dbReference type="InterPro" id="IPR029068">
    <property type="entry name" value="Glyas_Bleomycin-R_OHBP_Dase"/>
</dbReference>
<organism evidence="2 3">
    <name type="scientific">Streptomyces luteireticuli</name>
    <dbReference type="NCBI Taxonomy" id="173858"/>
    <lineage>
        <taxon>Bacteria</taxon>
        <taxon>Bacillati</taxon>
        <taxon>Actinomycetota</taxon>
        <taxon>Actinomycetes</taxon>
        <taxon>Kitasatosporales</taxon>
        <taxon>Streptomycetaceae</taxon>
        <taxon>Streptomyces</taxon>
    </lineage>
</organism>
<dbReference type="Proteomes" id="UP001500879">
    <property type="component" value="Unassembled WGS sequence"/>
</dbReference>
<dbReference type="PROSITE" id="PS51819">
    <property type="entry name" value="VOC"/>
    <property type="match status" value="1"/>
</dbReference>
<reference evidence="2 3" key="1">
    <citation type="journal article" date="2019" name="Int. J. Syst. Evol. Microbiol.">
        <title>The Global Catalogue of Microorganisms (GCM) 10K type strain sequencing project: providing services to taxonomists for standard genome sequencing and annotation.</title>
        <authorList>
            <consortium name="The Broad Institute Genomics Platform"/>
            <consortium name="The Broad Institute Genome Sequencing Center for Infectious Disease"/>
            <person name="Wu L."/>
            <person name="Ma J."/>
        </authorList>
    </citation>
    <scope>NUCLEOTIDE SEQUENCE [LARGE SCALE GENOMIC DNA]</scope>
    <source>
        <strain evidence="2 3">JCM 4788</strain>
    </source>
</reference>
<accession>A0ABN0YWN8</accession>
<dbReference type="Pfam" id="PF00903">
    <property type="entry name" value="Glyoxalase"/>
    <property type="match status" value="1"/>
</dbReference>
<dbReference type="InterPro" id="IPR037523">
    <property type="entry name" value="VOC_core"/>
</dbReference>
<name>A0ABN0YWN8_9ACTN</name>
<comment type="caution">
    <text evidence="2">The sequence shown here is derived from an EMBL/GenBank/DDBJ whole genome shotgun (WGS) entry which is preliminary data.</text>
</comment>
<dbReference type="EMBL" id="BAAABX010000048">
    <property type="protein sequence ID" value="GAA0416005.1"/>
    <property type="molecule type" value="Genomic_DNA"/>
</dbReference>
<evidence type="ECO:0000313" key="3">
    <source>
        <dbReference type="Proteomes" id="UP001500879"/>
    </source>
</evidence>
<dbReference type="RefSeq" id="WP_344026595.1">
    <property type="nucleotide sequence ID" value="NZ_BAAABX010000048.1"/>
</dbReference>
<protein>
    <recommendedName>
        <fullName evidence="1">VOC domain-containing protein</fullName>
    </recommendedName>
</protein>
<gene>
    <name evidence="2" type="ORF">GCM10010357_41730</name>
</gene>
<evidence type="ECO:0000313" key="2">
    <source>
        <dbReference type="EMBL" id="GAA0416005.1"/>
    </source>
</evidence>
<keyword evidence="3" id="KW-1185">Reference proteome</keyword>
<evidence type="ECO:0000259" key="1">
    <source>
        <dbReference type="PROSITE" id="PS51819"/>
    </source>
</evidence>
<sequence length="528" mass="59080">MGATRKLASLVLGSGQGVPCLRVDDLDRAVRFYRDRLGFAQVGLLGGDQPHAALCTDERRGGTVLLARSEGTAEGEGTGAPPRRRSDQAYWDAVFFVDDIDRVAGELRARGVRIDVGIGVSALSGRMLEICDDWGNRLAFAEAAGAWRPALRQFTERVVPPRVRTAARDHRFAREERAEYARFERFYASLPSHRDPVYMFFTSGLLHWVIAAERHIPAAVNLVLFGSGLTGEEQRWLCENLDRPVYNSLLEIDDNTAWEFLFDANRTNFGYVDIDCFVLEPEVFSDLASFDEGVAVNAIWTYQAAPGVPIGCTHLVFLNAAVIAELRARKRYLSPANHDWHGSRVSLLHHRTYCRIPTSAQRRLLLEVLPADERGRPRAPAEAPFFDTLVGYQIAAAATGYRTHAVRPLAHRTQNMFTEAGETDKPVWQQDLSDELVHVGGISYYSRYFHASTLRKLYLAAEYSVLCESVARLPAGYRERKATIERQQRDIGLDPAAAREFIQRHLVTDRGLDPGTVERIVGAVKRAV</sequence>
<dbReference type="Gene3D" id="3.10.180.10">
    <property type="entry name" value="2,3-Dihydroxybiphenyl 1,2-Dioxygenase, domain 1"/>
    <property type="match status" value="1"/>
</dbReference>
<feature type="domain" description="VOC" evidence="1">
    <location>
        <begin position="13"/>
        <end position="143"/>
    </location>
</feature>
<dbReference type="InterPro" id="IPR004360">
    <property type="entry name" value="Glyas_Fos-R_dOase_dom"/>
</dbReference>
<dbReference type="SUPFAM" id="SSF54593">
    <property type="entry name" value="Glyoxalase/Bleomycin resistance protein/Dihydroxybiphenyl dioxygenase"/>
    <property type="match status" value="1"/>
</dbReference>